<evidence type="ECO:0000313" key="1">
    <source>
        <dbReference type="EMBL" id="CQR70476.1"/>
    </source>
</evidence>
<keyword evidence="2" id="KW-1185">Reference proteome</keyword>
<evidence type="ECO:0000313" key="2">
    <source>
        <dbReference type="Proteomes" id="UP000049855"/>
    </source>
</evidence>
<dbReference type="EMBL" id="CTRP01000003">
    <property type="protein sequence ID" value="CQR70476.1"/>
    <property type="molecule type" value="Genomic_DNA"/>
</dbReference>
<dbReference type="RefSeq" id="WP_021169210.1">
    <property type="nucleotide sequence ID" value="NZ_CTRP01000003.1"/>
</dbReference>
<protein>
    <submittedName>
        <fullName evidence="1">Uncharacterized protein</fullName>
    </submittedName>
</protein>
<reference evidence="2" key="1">
    <citation type="submission" date="2015-03" db="EMBL/GenBank/DDBJ databases">
        <authorList>
            <person name="Nijsse Bart"/>
        </authorList>
    </citation>
    <scope>NUCLEOTIDE SEQUENCE [LARGE SCALE GENOMIC DNA]</scope>
</reference>
<organism evidence="1 2">
    <name type="scientific">Sporomusa ovata</name>
    <dbReference type="NCBI Taxonomy" id="2378"/>
    <lineage>
        <taxon>Bacteria</taxon>
        <taxon>Bacillati</taxon>
        <taxon>Bacillota</taxon>
        <taxon>Negativicutes</taxon>
        <taxon>Selenomonadales</taxon>
        <taxon>Sporomusaceae</taxon>
        <taxon>Sporomusa</taxon>
    </lineage>
</organism>
<proteinExistence type="predicted"/>
<dbReference type="Proteomes" id="UP000049855">
    <property type="component" value="Unassembled WGS sequence"/>
</dbReference>
<dbReference type="AlphaFoldDB" id="A0A0U1KSS3"/>
<name>A0A0U1KSS3_9FIRM</name>
<accession>A0A0U1KSS3</accession>
<gene>
    <name evidence="1" type="ORF">SpAn4DRAFT_1445</name>
</gene>
<sequence length="121" mass="13356">MPAMADARFGEAARRDMENFFDRAIGSDSPVVAPVGGDILMEMLDALADVHGIAYDWIPVLDVEALVAELGSQPIRTYVRAALEALDIRYIYNENVKMTVTELTEQALEEEDGFLSEADCE</sequence>